<dbReference type="GO" id="GO:0006465">
    <property type="term" value="P:signal peptide processing"/>
    <property type="evidence" value="ECO:0007669"/>
    <property type="project" value="InterPro"/>
</dbReference>
<feature type="domain" description="Peptidase S26" evidence="2">
    <location>
        <begin position="35"/>
        <end position="192"/>
    </location>
</feature>
<evidence type="ECO:0000313" key="3">
    <source>
        <dbReference type="EMBL" id="KEQ53281.1"/>
    </source>
</evidence>
<keyword evidence="1" id="KW-0472">Membrane</keyword>
<comment type="caution">
    <text evidence="3">The sequence shown here is derived from an EMBL/GenBank/DDBJ whole genome shotgun (WGS) entry which is preliminary data.</text>
</comment>
<accession>A0A081RDK8</accession>
<dbReference type="GO" id="GO:0004252">
    <property type="term" value="F:serine-type endopeptidase activity"/>
    <property type="evidence" value="ECO:0007669"/>
    <property type="project" value="InterPro"/>
</dbReference>
<dbReference type="Pfam" id="PF10502">
    <property type="entry name" value="Peptidase_S26"/>
    <property type="match status" value="1"/>
</dbReference>
<dbReference type="InterPro" id="IPR036286">
    <property type="entry name" value="LexA/Signal_pep-like_sf"/>
</dbReference>
<name>A0A081RDK8_SPHCR</name>
<dbReference type="AlphaFoldDB" id="A0A081RDK8"/>
<dbReference type="OrthoDB" id="5360818at2"/>
<dbReference type="EMBL" id="JFHR01000025">
    <property type="protein sequence ID" value="KEQ53281.1"/>
    <property type="molecule type" value="Genomic_DNA"/>
</dbReference>
<dbReference type="PATRIC" id="fig|46429.4.peg.2407"/>
<sequence length="194" mass="21216">MVEPPFRDRPLPLFAWFEVRRAAHLRRLRLRRRAALLGVGIACLGLTIALPPLPRLVWNASASAPIGLYAVSPGAALKRGDMAVTWPPAEARQLAASRHYLPRNVPLVKRVAGIAGDMVCAVDRIVLVNGTTVAVRRNADAAGRPLPAWQGCIRLAPGMVFLLMTETPDSFDGRYFGPTSRQDVIGRATPLWLR</sequence>
<dbReference type="eggNOG" id="COG4959">
    <property type="taxonomic scope" value="Bacteria"/>
</dbReference>
<dbReference type="InterPro" id="IPR019533">
    <property type="entry name" value="Peptidase_S26"/>
</dbReference>
<dbReference type="Gene3D" id="2.10.109.10">
    <property type="entry name" value="Umud Fragment, subunit A"/>
    <property type="match status" value="1"/>
</dbReference>
<dbReference type="Proteomes" id="UP000028411">
    <property type="component" value="Unassembled WGS sequence"/>
</dbReference>
<keyword evidence="1" id="KW-1133">Transmembrane helix</keyword>
<evidence type="ECO:0000256" key="1">
    <source>
        <dbReference type="SAM" id="Phobius"/>
    </source>
</evidence>
<organism evidence="3 4">
    <name type="scientific">Sphingobium chlorophenolicum</name>
    <dbReference type="NCBI Taxonomy" id="46429"/>
    <lineage>
        <taxon>Bacteria</taxon>
        <taxon>Pseudomonadati</taxon>
        <taxon>Pseudomonadota</taxon>
        <taxon>Alphaproteobacteria</taxon>
        <taxon>Sphingomonadales</taxon>
        <taxon>Sphingomonadaceae</taxon>
        <taxon>Sphingobium</taxon>
    </lineage>
</organism>
<dbReference type="RefSeq" id="WP_037451935.1">
    <property type="nucleotide sequence ID" value="NZ_JFHR01000025.1"/>
</dbReference>
<gene>
    <name evidence="3" type="ORF">BV95_02433</name>
</gene>
<evidence type="ECO:0000259" key="2">
    <source>
        <dbReference type="Pfam" id="PF10502"/>
    </source>
</evidence>
<dbReference type="SUPFAM" id="SSF51306">
    <property type="entry name" value="LexA/Signal peptidase"/>
    <property type="match status" value="1"/>
</dbReference>
<evidence type="ECO:0000313" key="4">
    <source>
        <dbReference type="Proteomes" id="UP000028411"/>
    </source>
</evidence>
<feature type="transmembrane region" description="Helical" evidence="1">
    <location>
        <begin position="34"/>
        <end position="50"/>
    </location>
</feature>
<keyword evidence="1" id="KW-0812">Transmembrane</keyword>
<proteinExistence type="predicted"/>
<protein>
    <submittedName>
        <fullName evidence="3">Conjugal transfer protein TraF</fullName>
    </submittedName>
</protein>
<reference evidence="3 4" key="1">
    <citation type="submission" date="2014-02" db="EMBL/GenBank/DDBJ databases">
        <title>Whole genome sequence of Sphingobium chlorophenolicum NBRC 16172.</title>
        <authorList>
            <person name="Gan H.M."/>
            <person name="Gan H.Y."/>
            <person name="Chew T.H."/>
            <person name="Savka M.A."/>
        </authorList>
    </citation>
    <scope>NUCLEOTIDE SEQUENCE [LARGE SCALE GENOMIC DNA]</scope>
    <source>
        <strain evidence="3 4">NBRC 16172</strain>
    </source>
</reference>